<sequence length="105" mass="11945">MPDWIVKYWVQWAFGIIAAALALGYKRLAAKIKAQEEERKAIKDGILAILHDRLYQSCTHYIAQGWIDMDGLKNLEYIYKAYHALGGNGTGTELYTRAKSLPLKD</sequence>
<feature type="transmembrane region" description="Helical" evidence="1">
    <location>
        <begin position="6"/>
        <end position="25"/>
    </location>
</feature>
<name>A0A8S5RTJ4_9CAUD</name>
<protein>
    <submittedName>
        <fullName evidence="2">Holin protein</fullName>
    </submittedName>
</protein>
<evidence type="ECO:0000313" key="2">
    <source>
        <dbReference type="EMBL" id="DAE92808.1"/>
    </source>
</evidence>
<keyword evidence="1" id="KW-0472">Membrane</keyword>
<keyword evidence="1" id="KW-1133">Transmembrane helix</keyword>
<organism evidence="2">
    <name type="scientific">Ackermannviridae sp</name>
    <dbReference type="NCBI Taxonomy" id="2831612"/>
    <lineage>
        <taxon>Viruses</taxon>
        <taxon>Duplodnaviria</taxon>
        <taxon>Heunggongvirae</taxon>
        <taxon>Uroviricota</taxon>
        <taxon>Caudoviricetes</taxon>
        <taxon>Pantevenvirales</taxon>
        <taxon>Ackermannviridae</taxon>
    </lineage>
</organism>
<keyword evidence="1" id="KW-0812">Transmembrane</keyword>
<reference evidence="2" key="1">
    <citation type="journal article" date="2021" name="Proc. Natl. Acad. Sci. U.S.A.">
        <title>A Catalog of Tens of Thousands of Viruses from Human Metagenomes Reveals Hidden Associations with Chronic Diseases.</title>
        <authorList>
            <person name="Tisza M.J."/>
            <person name="Buck C.B."/>
        </authorList>
    </citation>
    <scope>NUCLEOTIDE SEQUENCE</scope>
    <source>
        <strain evidence="2">Cttzo28</strain>
    </source>
</reference>
<accession>A0A8S5RTJ4</accession>
<evidence type="ECO:0000256" key="1">
    <source>
        <dbReference type="SAM" id="Phobius"/>
    </source>
</evidence>
<proteinExistence type="predicted"/>
<dbReference type="EMBL" id="BK055796">
    <property type="protein sequence ID" value="DAE92808.1"/>
    <property type="molecule type" value="Genomic_DNA"/>
</dbReference>